<protein>
    <submittedName>
        <fullName evidence="1">Uncharacterized protein</fullName>
    </submittedName>
</protein>
<reference evidence="1 2" key="1">
    <citation type="submission" date="2024-09" db="EMBL/GenBank/DDBJ databases">
        <authorList>
            <person name="Sun Q."/>
            <person name="Mori K."/>
        </authorList>
    </citation>
    <scope>NUCLEOTIDE SEQUENCE [LARGE SCALE GENOMIC DNA]</scope>
    <source>
        <strain evidence="1 2">JCM 12520</strain>
    </source>
</reference>
<name>A0ABV5W1X2_9BACL</name>
<organism evidence="1 2">
    <name type="scientific">Paenibacillus hodogayensis</name>
    <dbReference type="NCBI Taxonomy" id="279208"/>
    <lineage>
        <taxon>Bacteria</taxon>
        <taxon>Bacillati</taxon>
        <taxon>Bacillota</taxon>
        <taxon>Bacilli</taxon>
        <taxon>Bacillales</taxon>
        <taxon>Paenibacillaceae</taxon>
        <taxon>Paenibacillus</taxon>
    </lineage>
</organism>
<sequence length="58" mass="6978">MDKTLKYILEAEFAELDDDFTWLNEEKRKIARNRVIEMTGGLFRPNEDPIWSFQEVLD</sequence>
<keyword evidence="2" id="KW-1185">Reference proteome</keyword>
<dbReference type="RefSeq" id="WP_344909143.1">
    <property type="nucleotide sequence ID" value="NZ_BAAAYO010000008.1"/>
</dbReference>
<dbReference type="Proteomes" id="UP001589619">
    <property type="component" value="Unassembled WGS sequence"/>
</dbReference>
<comment type="caution">
    <text evidence="1">The sequence shown here is derived from an EMBL/GenBank/DDBJ whole genome shotgun (WGS) entry which is preliminary data.</text>
</comment>
<gene>
    <name evidence="1" type="ORF">ACFFNY_23545</name>
</gene>
<dbReference type="EMBL" id="JBHMAG010000016">
    <property type="protein sequence ID" value="MFB9754554.1"/>
    <property type="molecule type" value="Genomic_DNA"/>
</dbReference>
<evidence type="ECO:0000313" key="2">
    <source>
        <dbReference type="Proteomes" id="UP001589619"/>
    </source>
</evidence>
<evidence type="ECO:0000313" key="1">
    <source>
        <dbReference type="EMBL" id="MFB9754554.1"/>
    </source>
</evidence>
<accession>A0ABV5W1X2</accession>
<proteinExistence type="predicted"/>